<dbReference type="EMBL" id="FOTK01000004">
    <property type="protein sequence ID" value="SFL40426.1"/>
    <property type="molecule type" value="Genomic_DNA"/>
</dbReference>
<gene>
    <name evidence="1" type="ORF">SAMN05192568_1004191</name>
</gene>
<reference evidence="2" key="1">
    <citation type="submission" date="2016-10" db="EMBL/GenBank/DDBJ databases">
        <authorList>
            <person name="Varghese N."/>
            <person name="Submissions S."/>
        </authorList>
    </citation>
    <scope>NUCLEOTIDE SEQUENCE [LARGE SCALE GENOMIC DNA]</scope>
    <source>
        <strain evidence="2">BL36</strain>
    </source>
</reference>
<evidence type="ECO:0000313" key="1">
    <source>
        <dbReference type="EMBL" id="SFL40426.1"/>
    </source>
</evidence>
<proteinExistence type="predicted"/>
<dbReference type="Proteomes" id="UP000199048">
    <property type="component" value="Unassembled WGS sequence"/>
</dbReference>
<dbReference type="AlphaFoldDB" id="A0A1I4HGB2"/>
<name>A0A1I4HGB2_9HYPH</name>
<accession>A0A1I4HGB2</accession>
<protein>
    <submittedName>
        <fullName evidence="1">Uncharacterized protein</fullName>
    </submittedName>
</protein>
<evidence type="ECO:0000313" key="2">
    <source>
        <dbReference type="Proteomes" id="UP000199048"/>
    </source>
</evidence>
<keyword evidence="2" id="KW-1185">Reference proteome</keyword>
<sequence>MSGFSLLVALYAVGFVEFWRLCLVAPLETDDPA</sequence>
<organism evidence="1 2">
    <name type="scientific">Methylobacterium pseudosasicola</name>
    <dbReference type="NCBI Taxonomy" id="582667"/>
    <lineage>
        <taxon>Bacteria</taxon>
        <taxon>Pseudomonadati</taxon>
        <taxon>Pseudomonadota</taxon>
        <taxon>Alphaproteobacteria</taxon>
        <taxon>Hyphomicrobiales</taxon>
        <taxon>Methylobacteriaceae</taxon>
        <taxon>Methylobacterium</taxon>
    </lineage>
</organism>